<dbReference type="EMBL" id="JAHXRI010000007">
    <property type="protein sequence ID" value="MBZ1350787.1"/>
    <property type="molecule type" value="Genomic_DNA"/>
</dbReference>
<keyword evidence="9" id="KW-1185">Reference proteome</keyword>
<reference evidence="8" key="1">
    <citation type="submission" date="2021-07" db="EMBL/GenBank/DDBJ databases">
        <title>New genus and species of the family Alcaligenaceae.</title>
        <authorList>
            <person name="Hahn M.W."/>
        </authorList>
    </citation>
    <scope>NUCLEOTIDE SEQUENCE</scope>
    <source>
        <strain evidence="8">LF4-65</strain>
    </source>
</reference>
<dbReference type="Proteomes" id="UP000739565">
    <property type="component" value="Unassembled WGS sequence"/>
</dbReference>
<keyword evidence="5 7" id="KW-1133">Transmembrane helix</keyword>
<evidence type="ECO:0000256" key="2">
    <source>
        <dbReference type="ARBA" id="ARBA00022448"/>
    </source>
</evidence>
<organism evidence="8 9">
    <name type="scientific">Zwartia hollandica</name>
    <dbReference type="NCBI Taxonomy" id="324606"/>
    <lineage>
        <taxon>Bacteria</taxon>
        <taxon>Pseudomonadati</taxon>
        <taxon>Pseudomonadota</taxon>
        <taxon>Betaproteobacteria</taxon>
        <taxon>Burkholderiales</taxon>
        <taxon>Alcaligenaceae</taxon>
        <taxon>Zwartia</taxon>
    </lineage>
</organism>
<dbReference type="Pfam" id="PF01891">
    <property type="entry name" value="CbiM"/>
    <property type="match status" value="1"/>
</dbReference>
<evidence type="ECO:0000256" key="7">
    <source>
        <dbReference type="SAM" id="Phobius"/>
    </source>
</evidence>
<accession>A0A953NAN4</accession>
<evidence type="ECO:0000313" key="9">
    <source>
        <dbReference type="Proteomes" id="UP000739565"/>
    </source>
</evidence>
<evidence type="ECO:0000313" key="8">
    <source>
        <dbReference type="EMBL" id="MBZ1350787.1"/>
    </source>
</evidence>
<sequence length="229" mass="24339">MHIEPGVVDGAKILLSIGTASVAFTLTAKAAIEMLRSDGLSALVTRSIIATFLVFCSFEVLWHHPVGVSEVHLIMGSTLFLLFGAAPTALGLALGLLIQGVFFAPTDLPQLGMNLTSLLLPLFAMGAIAKRVIAPSTPYVDLTYRQTLKLSLAFQGGVVAWVAFWSVYGQGLSIPTMASILSFGSAYAGVIVLESCLDVCLLAGAKRIRQVQDVNFFNSRLLSARPRLG</sequence>
<feature type="transmembrane region" description="Helical" evidence="7">
    <location>
        <begin position="180"/>
        <end position="203"/>
    </location>
</feature>
<dbReference type="Gene3D" id="1.10.1760.20">
    <property type="match status" value="1"/>
</dbReference>
<dbReference type="GO" id="GO:0000041">
    <property type="term" value="P:transition metal ion transport"/>
    <property type="evidence" value="ECO:0007669"/>
    <property type="project" value="InterPro"/>
</dbReference>
<evidence type="ECO:0000256" key="1">
    <source>
        <dbReference type="ARBA" id="ARBA00004651"/>
    </source>
</evidence>
<dbReference type="GO" id="GO:0005886">
    <property type="term" value="C:plasma membrane"/>
    <property type="evidence" value="ECO:0007669"/>
    <property type="project" value="UniProtKB-SubCell"/>
</dbReference>
<keyword evidence="3" id="KW-1003">Cell membrane</keyword>
<evidence type="ECO:0000256" key="6">
    <source>
        <dbReference type="ARBA" id="ARBA00023136"/>
    </source>
</evidence>
<feature type="transmembrane region" description="Helical" evidence="7">
    <location>
        <begin position="111"/>
        <end position="129"/>
    </location>
</feature>
<feature type="transmembrane region" description="Helical" evidence="7">
    <location>
        <begin position="44"/>
        <end position="62"/>
    </location>
</feature>
<keyword evidence="6 7" id="KW-0472">Membrane</keyword>
<keyword evidence="2" id="KW-0813">Transport</keyword>
<gene>
    <name evidence="8" type="ORF">KZZ10_09030</name>
</gene>
<feature type="transmembrane region" description="Helical" evidence="7">
    <location>
        <begin position="74"/>
        <end position="99"/>
    </location>
</feature>
<feature type="transmembrane region" description="Helical" evidence="7">
    <location>
        <begin position="150"/>
        <end position="168"/>
    </location>
</feature>
<protein>
    <submittedName>
        <fullName evidence="8">Energy-coupling factor ABC transporter permease</fullName>
    </submittedName>
</protein>
<dbReference type="AlphaFoldDB" id="A0A953NAN4"/>
<proteinExistence type="predicted"/>
<keyword evidence="4 7" id="KW-0812">Transmembrane</keyword>
<evidence type="ECO:0000256" key="3">
    <source>
        <dbReference type="ARBA" id="ARBA00022475"/>
    </source>
</evidence>
<feature type="transmembrane region" description="Helical" evidence="7">
    <location>
        <begin position="12"/>
        <end position="32"/>
    </location>
</feature>
<comment type="subcellular location">
    <subcellularLocation>
        <location evidence="1">Cell membrane</location>
        <topology evidence="1">Multi-pass membrane protein</topology>
    </subcellularLocation>
</comment>
<evidence type="ECO:0000256" key="5">
    <source>
        <dbReference type="ARBA" id="ARBA00022989"/>
    </source>
</evidence>
<name>A0A953NAN4_9BURK</name>
<dbReference type="InterPro" id="IPR002751">
    <property type="entry name" value="CbiM/NikMN"/>
</dbReference>
<comment type="caution">
    <text evidence="8">The sequence shown here is derived from an EMBL/GenBank/DDBJ whole genome shotgun (WGS) entry which is preliminary data.</text>
</comment>
<evidence type="ECO:0000256" key="4">
    <source>
        <dbReference type="ARBA" id="ARBA00022692"/>
    </source>
</evidence>